<gene>
    <name evidence="1" type="ORF">QE152_g8487</name>
</gene>
<evidence type="ECO:0000313" key="1">
    <source>
        <dbReference type="EMBL" id="KAK9743598.1"/>
    </source>
</evidence>
<evidence type="ECO:0000313" key="2">
    <source>
        <dbReference type="Proteomes" id="UP001458880"/>
    </source>
</evidence>
<dbReference type="PANTHER" id="PTHR45823:SF1">
    <property type="entry name" value="T-SNARE COILED-COIL HOMOLOGY DOMAIN-CONTAINING PROTEIN"/>
    <property type="match status" value="1"/>
</dbReference>
<sequence>MLPGEVNNYERLTNRLQSRFGQPPNMAEIYYTQLSNRKQGPAESLQEYHADVERLLRLANPDGSSKMEDAWPLYIFINGRLLRLANPDGSSKMEDAWPLYIFINGVREGETQQHVRLAQPKTAGHWPVHRSMK</sequence>
<accession>A0AAW1M8P9</accession>
<keyword evidence="2" id="KW-1185">Reference proteome</keyword>
<proteinExistence type="predicted"/>
<comment type="caution">
    <text evidence="1">The sequence shown here is derived from an EMBL/GenBank/DDBJ whole genome shotgun (WGS) entry which is preliminary data.</text>
</comment>
<reference evidence="1 2" key="1">
    <citation type="journal article" date="2024" name="BMC Genomics">
        <title>De novo assembly and annotation of Popillia japonica's genome with initial clues to its potential as an invasive pest.</title>
        <authorList>
            <person name="Cucini C."/>
            <person name="Boschi S."/>
            <person name="Funari R."/>
            <person name="Cardaioli E."/>
            <person name="Iannotti N."/>
            <person name="Marturano G."/>
            <person name="Paoli F."/>
            <person name="Bruttini M."/>
            <person name="Carapelli A."/>
            <person name="Frati F."/>
            <person name="Nardi F."/>
        </authorList>
    </citation>
    <scope>NUCLEOTIDE SEQUENCE [LARGE SCALE GENOMIC DNA]</scope>
    <source>
        <strain evidence="1">DMR45628</strain>
    </source>
</reference>
<organism evidence="1 2">
    <name type="scientific">Popillia japonica</name>
    <name type="common">Japanese beetle</name>
    <dbReference type="NCBI Taxonomy" id="7064"/>
    <lineage>
        <taxon>Eukaryota</taxon>
        <taxon>Metazoa</taxon>
        <taxon>Ecdysozoa</taxon>
        <taxon>Arthropoda</taxon>
        <taxon>Hexapoda</taxon>
        <taxon>Insecta</taxon>
        <taxon>Pterygota</taxon>
        <taxon>Neoptera</taxon>
        <taxon>Endopterygota</taxon>
        <taxon>Coleoptera</taxon>
        <taxon>Polyphaga</taxon>
        <taxon>Scarabaeiformia</taxon>
        <taxon>Scarabaeidae</taxon>
        <taxon>Rutelinae</taxon>
        <taxon>Popillia</taxon>
    </lineage>
</organism>
<dbReference type="Proteomes" id="UP001458880">
    <property type="component" value="Unassembled WGS sequence"/>
</dbReference>
<dbReference type="AlphaFoldDB" id="A0AAW1M8P9"/>
<dbReference type="EMBL" id="JASPKY010000068">
    <property type="protein sequence ID" value="KAK9743598.1"/>
    <property type="molecule type" value="Genomic_DNA"/>
</dbReference>
<protein>
    <recommendedName>
        <fullName evidence="3">Retrotransposon gag domain-containing protein</fullName>
    </recommendedName>
</protein>
<dbReference type="PANTHER" id="PTHR45823">
    <property type="entry name" value="T-SNARE COILED-COIL HOMOLOGY DOMAIN-CONTAINING PROTEIN"/>
    <property type="match status" value="1"/>
</dbReference>
<name>A0AAW1M8P9_POPJA</name>
<evidence type="ECO:0008006" key="3">
    <source>
        <dbReference type="Google" id="ProtNLM"/>
    </source>
</evidence>